<evidence type="ECO:0000313" key="2">
    <source>
        <dbReference type="Proteomes" id="UP001389717"/>
    </source>
</evidence>
<gene>
    <name evidence="1" type="ORF">AAEO50_19915</name>
</gene>
<protein>
    <recommendedName>
        <fullName evidence="3">XRE family transcriptional regulator</fullName>
    </recommendedName>
</protein>
<dbReference type="RefSeq" id="WP_341986101.1">
    <property type="nucleotide sequence ID" value="NZ_JBBYAF010000060.1"/>
</dbReference>
<dbReference type="SUPFAM" id="SSF47413">
    <property type="entry name" value="lambda repressor-like DNA-binding domains"/>
    <property type="match status" value="1"/>
</dbReference>
<dbReference type="EMBL" id="JBBYAF010000060">
    <property type="protein sequence ID" value="MEL3974559.1"/>
    <property type="molecule type" value="Genomic_DNA"/>
</dbReference>
<accession>A0ABU9KEL7</accession>
<organism evidence="1 2">
    <name type="scientific">Rossellomorea oryzaecorticis</name>
    <dbReference type="NCBI Taxonomy" id="1396505"/>
    <lineage>
        <taxon>Bacteria</taxon>
        <taxon>Bacillati</taxon>
        <taxon>Bacillota</taxon>
        <taxon>Bacilli</taxon>
        <taxon>Bacillales</taxon>
        <taxon>Bacillaceae</taxon>
        <taxon>Rossellomorea</taxon>
    </lineage>
</organism>
<keyword evidence="2" id="KW-1185">Reference proteome</keyword>
<comment type="caution">
    <text evidence="1">The sequence shown here is derived from an EMBL/GenBank/DDBJ whole genome shotgun (WGS) entry which is preliminary data.</text>
</comment>
<reference evidence="1 2" key="1">
    <citation type="submission" date="2024-04" db="EMBL/GenBank/DDBJ databases">
        <title>Bacillus oryzaecorticis sp. nov., a moderately halophilic bacterium isolated from rice husks.</title>
        <authorList>
            <person name="Zhu H.-S."/>
        </authorList>
    </citation>
    <scope>NUCLEOTIDE SEQUENCE [LARGE SCALE GENOMIC DNA]</scope>
    <source>
        <strain evidence="1 2">ZC255</strain>
    </source>
</reference>
<proteinExistence type="predicted"/>
<evidence type="ECO:0008006" key="3">
    <source>
        <dbReference type="Google" id="ProtNLM"/>
    </source>
</evidence>
<dbReference type="InterPro" id="IPR010982">
    <property type="entry name" value="Lambda_DNA-bd_dom_sf"/>
</dbReference>
<dbReference type="Proteomes" id="UP001389717">
    <property type="component" value="Unassembled WGS sequence"/>
</dbReference>
<sequence>MLQKEILVELQEYIALHLNRGETDYCLEAPHPIYEEEIFSSELEDFIKMNRKPTLQQVLFHYIDQKGVTDSAIYKKAGLDRRHFSKIRSNPDYHPKKHTAIALAFALELDIDDTEDLLSAGGYSLSDSDTSDLIVRFFLNNEIFDLQVLNETLDHFQLKTLNV</sequence>
<name>A0ABU9KEL7_9BACI</name>
<evidence type="ECO:0000313" key="1">
    <source>
        <dbReference type="EMBL" id="MEL3974559.1"/>
    </source>
</evidence>